<dbReference type="Proteomes" id="UP000887579">
    <property type="component" value="Unplaced"/>
</dbReference>
<reference evidence="2" key="1">
    <citation type="submission" date="2022-11" db="UniProtKB">
        <authorList>
            <consortium name="WormBaseParasite"/>
        </authorList>
    </citation>
    <scope>IDENTIFICATION</scope>
</reference>
<protein>
    <submittedName>
        <fullName evidence="2">Uncharacterized protein</fullName>
    </submittedName>
</protein>
<name>A0AC34FJ24_9BILA</name>
<dbReference type="WBParaSite" id="ES5_v2.g17383.t1">
    <property type="protein sequence ID" value="ES5_v2.g17383.t1"/>
    <property type="gene ID" value="ES5_v2.g17383"/>
</dbReference>
<evidence type="ECO:0000313" key="1">
    <source>
        <dbReference type="Proteomes" id="UP000887579"/>
    </source>
</evidence>
<organism evidence="1 2">
    <name type="scientific">Panagrolaimus sp. ES5</name>
    <dbReference type="NCBI Taxonomy" id="591445"/>
    <lineage>
        <taxon>Eukaryota</taxon>
        <taxon>Metazoa</taxon>
        <taxon>Ecdysozoa</taxon>
        <taxon>Nematoda</taxon>
        <taxon>Chromadorea</taxon>
        <taxon>Rhabditida</taxon>
        <taxon>Tylenchina</taxon>
        <taxon>Panagrolaimomorpha</taxon>
        <taxon>Panagrolaimoidea</taxon>
        <taxon>Panagrolaimidae</taxon>
        <taxon>Panagrolaimus</taxon>
    </lineage>
</organism>
<accession>A0AC34FJ24</accession>
<sequence>MVRIYCLSSIIKEESYNDNRIYGDNNIDQTYNFSCDNTKIALENLKNDTTLFNSFKLTEISIGHHFDGKEKVFLLLIFRKDSGLFVIKMIPGTVRFEEISSSLCQLSVATSKLFPSIIDFDFVIKIRCIKNTSVRGGISEEETKYYEKMESDVLALFSGNDKGLTENSSWTNKRSSRKRRLLSETTESEDSNYDNTTADNILESNIIPGSSGYTRKERGRPALYSNEEERKKAHIKASKKHYEYEKQRHEELKKQVEKIEMENQDLINQYNALYAEFGHMMPENERFAIEKLMLEKQNFETKINEKLKAVTFASPVAGSSRAEKQRKAVQRIREKQRAEKEVVEMKHKFFRQHNWELSKQIEAAEHLCRMITENINKSNDTISNPEIKEEILNLNDHEEEHEFESMLTSVLELDPIHFQPNAIQESESEIQEINLYTLLPKYANIATAPSTNFASLRELELQNVDLKETEKFENRQFEQQL</sequence>
<evidence type="ECO:0000313" key="2">
    <source>
        <dbReference type="WBParaSite" id="ES5_v2.g17383.t1"/>
    </source>
</evidence>
<proteinExistence type="predicted"/>